<name>A0A8K1LDH8_9PASS</name>
<proteinExistence type="predicted"/>
<evidence type="ECO:0008006" key="3">
    <source>
        <dbReference type="Google" id="ProtNLM"/>
    </source>
</evidence>
<dbReference type="AlphaFoldDB" id="A0A8K1LDH8"/>
<evidence type="ECO:0000313" key="2">
    <source>
        <dbReference type="Proteomes" id="UP000796761"/>
    </source>
</evidence>
<gene>
    <name evidence="1" type="ORF">HGM15179_017280</name>
</gene>
<comment type="caution">
    <text evidence="1">The sequence shown here is derived from an EMBL/GenBank/DDBJ whole genome shotgun (WGS) entry which is preliminary data.</text>
</comment>
<dbReference type="Proteomes" id="UP000796761">
    <property type="component" value="Unassembled WGS sequence"/>
</dbReference>
<dbReference type="PANTHER" id="PTHR33332">
    <property type="entry name" value="REVERSE TRANSCRIPTASE DOMAIN-CONTAINING PROTEIN"/>
    <property type="match status" value="1"/>
</dbReference>
<keyword evidence="2" id="KW-1185">Reference proteome</keyword>
<evidence type="ECO:0000313" key="1">
    <source>
        <dbReference type="EMBL" id="TRZ09826.1"/>
    </source>
</evidence>
<reference evidence="1" key="1">
    <citation type="submission" date="2019-04" db="EMBL/GenBank/DDBJ databases">
        <title>Genome assembly of Zosterops borbonicus 15179.</title>
        <authorList>
            <person name="Leroy T."/>
            <person name="Anselmetti Y."/>
            <person name="Tilak M.-K."/>
            <person name="Nabholz B."/>
        </authorList>
    </citation>
    <scope>NUCLEOTIDE SEQUENCE</scope>
    <source>
        <strain evidence="1">HGM_15179</strain>
        <tissue evidence="1">Muscle</tissue>
    </source>
</reference>
<accession>A0A8K1LDH8</accession>
<dbReference type="EMBL" id="SWJQ01000991">
    <property type="protein sequence ID" value="TRZ09826.1"/>
    <property type="molecule type" value="Genomic_DNA"/>
</dbReference>
<protein>
    <recommendedName>
        <fullName evidence="3">Reverse transcriptase domain-containing protein</fullName>
    </recommendedName>
</protein>
<sequence>MWLIQESQEMEFFLDFSKDFDTLSPRTLLDKLSSPQLNNCVTGCTQRVTVTGEIRLALVTNRVPQGPILSPVLFNMLINGLKARILRKFANNTKLGGAIDSCQGRSFAKSLHKSEMWTITNYVKFNKDKCRIPHLRQGALVVWTGE</sequence>
<dbReference type="OrthoDB" id="416454at2759"/>
<organism evidence="1 2">
    <name type="scientific">Zosterops borbonicus</name>
    <dbReference type="NCBI Taxonomy" id="364589"/>
    <lineage>
        <taxon>Eukaryota</taxon>
        <taxon>Metazoa</taxon>
        <taxon>Chordata</taxon>
        <taxon>Craniata</taxon>
        <taxon>Vertebrata</taxon>
        <taxon>Euteleostomi</taxon>
        <taxon>Archelosauria</taxon>
        <taxon>Archosauria</taxon>
        <taxon>Dinosauria</taxon>
        <taxon>Saurischia</taxon>
        <taxon>Theropoda</taxon>
        <taxon>Coelurosauria</taxon>
        <taxon>Aves</taxon>
        <taxon>Neognathae</taxon>
        <taxon>Neoaves</taxon>
        <taxon>Telluraves</taxon>
        <taxon>Australaves</taxon>
        <taxon>Passeriformes</taxon>
        <taxon>Sylvioidea</taxon>
        <taxon>Zosteropidae</taxon>
        <taxon>Zosterops</taxon>
    </lineage>
</organism>